<dbReference type="GO" id="GO:0009102">
    <property type="term" value="P:biotin biosynthetic process"/>
    <property type="evidence" value="ECO:0007669"/>
    <property type="project" value="UniProtKB-UniRule"/>
</dbReference>
<dbReference type="RefSeq" id="WP_089280971.1">
    <property type="nucleotide sequence ID" value="NZ_FZOJ01000001.1"/>
</dbReference>
<keyword evidence="7 11" id="KW-0093">Biotin biosynthesis</keyword>
<comment type="pathway">
    <text evidence="2 11">Metabolic intermediate metabolism; pimeloyl-CoA biosynthesis; pimeloyl-CoA from pimelate: step 1/1.</text>
</comment>
<evidence type="ECO:0000256" key="1">
    <source>
        <dbReference type="ARBA" id="ARBA00001946"/>
    </source>
</evidence>
<keyword evidence="6 11" id="KW-0547">Nucleotide-binding</keyword>
<reference evidence="12 13" key="1">
    <citation type="submission" date="2017-06" db="EMBL/GenBank/DDBJ databases">
        <authorList>
            <person name="Kim H.J."/>
            <person name="Triplett B.A."/>
        </authorList>
    </citation>
    <scope>NUCLEOTIDE SEQUENCE [LARGE SCALE GENOMIC DNA]</scope>
    <source>
        <strain evidence="12 13">SCA</strain>
    </source>
</reference>
<sequence length="265" mass="29809">MKEDMYSIKMRAVRKEKHISGAERIISEKEIEVLVQQLTARALGHSKGKPDFINITIQNIGNQAIEYIAPLNIATITVDDYFKGRECAIKALQKSGLSCKTSQAILNMLKTCNTMRGAILLDIHSLERLEPDENRGVRVTNIDWSFKIKEDLEKALEKKGLNNNHVKEAVALASKVSNAPGIVAELCWSDDPDYTAGYVASKDVGYMRITKLKPLGDSTGGRVFCFDSSKTSIEECIEYLQKKVTLIHKIPMIKDYISYKDFMEE</sequence>
<dbReference type="Proteomes" id="UP000198304">
    <property type="component" value="Unassembled WGS sequence"/>
</dbReference>
<keyword evidence="5 11" id="KW-0436">Ligase</keyword>
<evidence type="ECO:0000256" key="4">
    <source>
        <dbReference type="ARBA" id="ARBA00012984"/>
    </source>
</evidence>
<dbReference type="AlphaFoldDB" id="A0A238ZXL4"/>
<dbReference type="OrthoDB" id="9792985at2"/>
<evidence type="ECO:0000256" key="10">
    <source>
        <dbReference type="ARBA" id="ARBA00049553"/>
    </source>
</evidence>
<organism evidence="12 13">
    <name type="scientific">Anaerovirgula multivorans</name>
    <dbReference type="NCBI Taxonomy" id="312168"/>
    <lineage>
        <taxon>Bacteria</taxon>
        <taxon>Bacillati</taxon>
        <taxon>Bacillota</taxon>
        <taxon>Clostridia</taxon>
        <taxon>Peptostreptococcales</taxon>
        <taxon>Natronincolaceae</taxon>
        <taxon>Anaerovirgula</taxon>
    </lineage>
</organism>
<dbReference type="NCBIfam" id="TIGR01204">
    <property type="entry name" value="bioW"/>
    <property type="match status" value="1"/>
</dbReference>
<keyword evidence="9 11" id="KW-0460">Magnesium</keyword>
<evidence type="ECO:0000256" key="11">
    <source>
        <dbReference type="HAMAP-Rule" id="MF_00668"/>
    </source>
</evidence>
<dbReference type="Pfam" id="PF03744">
    <property type="entry name" value="BioW"/>
    <property type="match status" value="1"/>
</dbReference>
<evidence type="ECO:0000313" key="12">
    <source>
        <dbReference type="EMBL" id="SNR87741.1"/>
    </source>
</evidence>
<keyword evidence="8 11" id="KW-0067">ATP-binding</keyword>
<evidence type="ECO:0000313" key="13">
    <source>
        <dbReference type="Proteomes" id="UP000198304"/>
    </source>
</evidence>
<keyword evidence="13" id="KW-1185">Reference proteome</keyword>
<dbReference type="HAMAP" id="MF_00668">
    <property type="entry name" value="BioW"/>
    <property type="match status" value="1"/>
</dbReference>
<comment type="catalytic activity">
    <reaction evidence="10 11">
        <text>heptanedioate + ATP + CoA = 6-carboxyhexanoyl-CoA + AMP + diphosphate</text>
        <dbReference type="Rhea" id="RHEA:14781"/>
        <dbReference type="ChEBI" id="CHEBI:30616"/>
        <dbReference type="ChEBI" id="CHEBI:33019"/>
        <dbReference type="ChEBI" id="CHEBI:36165"/>
        <dbReference type="ChEBI" id="CHEBI:57287"/>
        <dbReference type="ChEBI" id="CHEBI:57360"/>
        <dbReference type="ChEBI" id="CHEBI:456215"/>
        <dbReference type="EC" id="6.2.1.14"/>
    </reaction>
</comment>
<comment type="subunit">
    <text evidence="3 11">Homodimer.</text>
</comment>
<evidence type="ECO:0000256" key="7">
    <source>
        <dbReference type="ARBA" id="ARBA00022756"/>
    </source>
</evidence>
<evidence type="ECO:0000256" key="9">
    <source>
        <dbReference type="ARBA" id="ARBA00022842"/>
    </source>
</evidence>
<dbReference type="NCBIfam" id="NF002360">
    <property type="entry name" value="PRK01322.1"/>
    <property type="match status" value="1"/>
</dbReference>
<gene>
    <name evidence="11" type="primary">bioW</name>
    <name evidence="12" type="ORF">SAMN05446037_1001181</name>
</gene>
<evidence type="ECO:0000256" key="8">
    <source>
        <dbReference type="ARBA" id="ARBA00022840"/>
    </source>
</evidence>
<name>A0A238ZXL4_9FIRM</name>
<comment type="function">
    <text evidence="11">Catalyzes the transformation of pimelate into pimeloyl-CoA with concomitant hydrolysis of ATP to AMP.</text>
</comment>
<dbReference type="GO" id="GO:0005524">
    <property type="term" value="F:ATP binding"/>
    <property type="evidence" value="ECO:0007669"/>
    <property type="project" value="UniProtKB-KW"/>
</dbReference>
<evidence type="ECO:0000256" key="3">
    <source>
        <dbReference type="ARBA" id="ARBA00011738"/>
    </source>
</evidence>
<protein>
    <recommendedName>
        <fullName evidence="4 11">6-carboxyhexanoate--CoA ligase</fullName>
        <ecNumber evidence="4 11">6.2.1.14</ecNumber>
    </recommendedName>
    <alternativeName>
        <fullName evidence="11">Pimeloyl-CoA synthase</fullName>
    </alternativeName>
</protein>
<dbReference type="GO" id="GO:0000287">
    <property type="term" value="F:magnesium ion binding"/>
    <property type="evidence" value="ECO:0007669"/>
    <property type="project" value="UniProtKB-UniRule"/>
</dbReference>
<proteinExistence type="inferred from homology"/>
<dbReference type="EC" id="6.2.1.14" evidence="4 11"/>
<dbReference type="EMBL" id="FZOJ01000001">
    <property type="protein sequence ID" value="SNR87741.1"/>
    <property type="molecule type" value="Genomic_DNA"/>
</dbReference>
<dbReference type="InterPro" id="IPR005499">
    <property type="entry name" value="BioW"/>
</dbReference>
<comment type="cofactor">
    <cofactor evidence="1 11">
        <name>Mg(2+)</name>
        <dbReference type="ChEBI" id="CHEBI:18420"/>
    </cofactor>
</comment>
<evidence type="ECO:0000256" key="6">
    <source>
        <dbReference type="ARBA" id="ARBA00022741"/>
    </source>
</evidence>
<evidence type="ECO:0000256" key="5">
    <source>
        <dbReference type="ARBA" id="ARBA00022598"/>
    </source>
</evidence>
<dbReference type="UniPathway" id="UPA00999">
    <property type="reaction ID" value="UER00351"/>
</dbReference>
<dbReference type="GO" id="GO:0042410">
    <property type="term" value="F:6-carboxyhexanoate-CoA ligase activity"/>
    <property type="evidence" value="ECO:0007669"/>
    <property type="project" value="UniProtKB-UniRule"/>
</dbReference>
<evidence type="ECO:0000256" key="2">
    <source>
        <dbReference type="ARBA" id="ARBA00005075"/>
    </source>
</evidence>
<comment type="similarity">
    <text evidence="11">Belongs to the BioW family.</text>
</comment>
<accession>A0A238ZXL4</accession>